<dbReference type="RefSeq" id="WP_090351656.1">
    <property type="nucleotide sequence ID" value="NZ_LT629751.1"/>
</dbReference>
<evidence type="ECO:0000313" key="2">
    <source>
        <dbReference type="EMBL" id="SDT27197.1"/>
    </source>
</evidence>
<dbReference type="OrthoDB" id="8906462at2"/>
<sequence>MPRYLCLILLLIAPPLYAGSLRCQSQLVTTGDRADEVLRKCGEPATRDQIGLRERTDAYGRFELVPVEEWSYGPRNGMYYFLRFEGNRLVEVDSQRRR</sequence>
<dbReference type="InterPro" id="IPR021268">
    <property type="entry name" value="DUF2845"/>
</dbReference>
<evidence type="ECO:0000313" key="3">
    <source>
        <dbReference type="Proteomes" id="UP000243359"/>
    </source>
</evidence>
<dbReference type="STRING" id="1392877.SAMN05216221_4020"/>
<dbReference type="Proteomes" id="UP000243359">
    <property type="component" value="Chromosome I"/>
</dbReference>
<dbReference type="AlphaFoldDB" id="A0A1H1Z0S4"/>
<reference evidence="3" key="1">
    <citation type="submission" date="2016-10" db="EMBL/GenBank/DDBJ databases">
        <authorList>
            <person name="Varghese N."/>
            <person name="Submissions S."/>
        </authorList>
    </citation>
    <scope>NUCLEOTIDE SEQUENCE [LARGE SCALE GENOMIC DNA]</scope>
    <source>
        <strain evidence="3">KCTC 32247</strain>
    </source>
</reference>
<gene>
    <name evidence="2" type="ORF">SAMN05216221_4020</name>
</gene>
<organism evidence="2 3">
    <name type="scientific">Pseudomonas oryzae</name>
    <dbReference type="NCBI Taxonomy" id="1392877"/>
    <lineage>
        <taxon>Bacteria</taxon>
        <taxon>Pseudomonadati</taxon>
        <taxon>Pseudomonadota</taxon>
        <taxon>Gammaproteobacteria</taxon>
        <taxon>Pseudomonadales</taxon>
        <taxon>Pseudomonadaceae</taxon>
        <taxon>Pseudomonas</taxon>
    </lineage>
</organism>
<keyword evidence="3" id="KW-1185">Reference proteome</keyword>
<proteinExistence type="predicted"/>
<evidence type="ECO:0008006" key="4">
    <source>
        <dbReference type="Google" id="ProtNLM"/>
    </source>
</evidence>
<accession>A0A1H1Z0S4</accession>
<keyword evidence="1" id="KW-0732">Signal</keyword>
<feature type="signal peptide" evidence="1">
    <location>
        <begin position="1"/>
        <end position="18"/>
    </location>
</feature>
<name>A0A1H1Z0S4_9PSED</name>
<dbReference type="EMBL" id="LT629751">
    <property type="protein sequence ID" value="SDT27197.1"/>
    <property type="molecule type" value="Genomic_DNA"/>
</dbReference>
<dbReference type="Pfam" id="PF11006">
    <property type="entry name" value="DUF2845"/>
    <property type="match status" value="1"/>
</dbReference>
<feature type="chain" id="PRO_5009267207" description="DUF2845 domain-containing protein" evidence="1">
    <location>
        <begin position="19"/>
        <end position="98"/>
    </location>
</feature>
<protein>
    <recommendedName>
        <fullName evidence="4">DUF2845 domain-containing protein</fullName>
    </recommendedName>
</protein>
<evidence type="ECO:0000256" key="1">
    <source>
        <dbReference type="SAM" id="SignalP"/>
    </source>
</evidence>